<dbReference type="GO" id="GO:0140647">
    <property type="term" value="P:P450-containing electron transport chain"/>
    <property type="evidence" value="ECO:0007669"/>
    <property type="project" value="InterPro"/>
</dbReference>
<dbReference type="InterPro" id="IPR001055">
    <property type="entry name" value="Adrenodoxin-like"/>
</dbReference>
<evidence type="ECO:0000259" key="6">
    <source>
        <dbReference type="PROSITE" id="PS51085"/>
    </source>
</evidence>
<dbReference type="AlphaFoldDB" id="A0A6F9DCR0"/>
<dbReference type="PANTHER" id="PTHR23426">
    <property type="entry name" value="FERREDOXIN/ADRENODOXIN"/>
    <property type="match status" value="1"/>
</dbReference>
<evidence type="ECO:0000313" key="7">
    <source>
        <dbReference type="EMBL" id="CAB3245614.1"/>
    </source>
</evidence>
<reference evidence="7" key="1">
    <citation type="submission" date="2020-04" db="EMBL/GenBank/DDBJ databases">
        <authorList>
            <person name="Neveu A P."/>
        </authorList>
    </citation>
    <scope>NUCLEOTIDE SEQUENCE</scope>
    <source>
        <tissue evidence="7">Whole embryo</tissue>
    </source>
</reference>
<keyword evidence="3" id="KW-0408">Iron</keyword>
<evidence type="ECO:0000256" key="2">
    <source>
        <dbReference type="ARBA" id="ARBA00022723"/>
    </source>
</evidence>
<dbReference type="InterPro" id="IPR001041">
    <property type="entry name" value="2Fe-2S_ferredoxin-type"/>
</dbReference>
<dbReference type="GO" id="GO:0051537">
    <property type="term" value="F:2 iron, 2 sulfur cluster binding"/>
    <property type="evidence" value="ECO:0007669"/>
    <property type="project" value="UniProtKB-KW"/>
</dbReference>
<proteinExistence type="evidence at transcript level"/>
<dbReference type="InterPro" id="IPR036010">
    <property type="entry name" value="2Fe-2S_ferredoxin-like_sf"/>
</dbReference>
<keyword evidence="2" id="KW-0479">Metal-binding</keyword>
<evidence type="ECO:0000256" key="1">
    <source>
        <dbReference type="ARBA" id="ARBA00022714"/>
    </source>
</evidence>
<dbReference type="GO" id="GO:0009055">
    <property type="term" value="F:electron transfer activity"/>
    <property type="evidence" value="ECO:0007669"/>
    <property type="project" value="TreeGrafter"/>
</dbReference>
<organism evidence="7">
    <name type="scientific">Phallusia mammillata</name>
    <dbReference type="NCBI Taxonomy" id="59560"/>
    <lineage>
        <taxon>Eukaryota</taxon>
        <taxon>Metazoa</taxon>
        <taxon>Chordata</taxon>
        <taxon>Tunicata</taxon>
        <taxon>Ascidiacea</taxon>
        <taxon>Phlebobranchia</taxon>
        <taxon>Ascidiidae</taxon>
        <taxon>Phallusia</taxon>
    </lineage>
</organism>
<dbReference type="PROSITE" id="PS51085">
    <property type="entry name" value="2FE2S_FER_2"/>
    <property type="match status" value="1"/>
</dbReference>
<dbReference type="Gene3D" id="3.10.20.30">
    <property type="match status" value="1"/>
</dbReference>
<keyword evidence="4" id="KW-0411">Iron-sulfur</keyword>
<accession>A0A6F9DCR0</accession>
<dbReference type="PANTHER" id="PTHR23426:SF76">
    <property type="entry name" value="ADRENODOXIN-LIKE PROTEIN 2, MITOCHONDRIAL"/>
    <property type="match status" value="1"/>
</dbReference>
<dbReference type="CDD" id="cd00207">
    <property type="entry name" value="fer2"/>
    <property type="match status" value="1"/>
</dbReference>
<dbReference type="GO" id="GO:0046872">
    <property type="term" value="F:metal ion binding"/>
    <property type="evidence" value="ECO:0007669"/>
    <property type="project" value="UniProtKB-KW"/>
</dbReference>
<dbReference type="GO" id="GO:0005739">
    <property type="term" value="C:mitochondrion"/>
    <property type="evidence" value="ECO:0007669"/>
    <property type="project" value="TreeGrafter"/>
</dbReference>
<protein>
    <submittedName>
        <fullName evidence="7">Adrenodoxin-like</fullName>
    </submittedName>
</protein>
<dbReference type="PRINTS" id="PR00355">
    <property type="entry name" value="ADRENODOXIN"/>
</dbReference>
<feature type="domain" description="2Fe-2S ferredoxin-type" evidence="6">
    <location>
        <begin position="66"/>
        <end position="172"/>
    </location>
</feature>
<dbReference type="EMBL" id="LR785149">
    <property type="protein sequence ID" value="CAB3245614.1"/>
    <property type="molecule type" value="mRNA"/>
</dbReference>
<dbReference type="Pfam" id="PF00111">
    <property type="entry name" value="Fer2"/>
    <property type="match status" value="1"/>
</dbReference>
<dbReference type="SUPFAM" id="SSF54292">
    <property type="entry name" value="2Fe-2S ferredoxin-like"/>
    <property type="match status" value="1"/>
</dbReference>
<gene>
    <name evidence="7" type="primary">Fdx1</name>
</gene>
<dbReference type="InterPro" id="IPR012675">
    <property type="entry name" value="Beta-grasp_dom_sf"/>
</dbReference>
<name>A0A6F9DCR0_9ASCI</name>
<evidence type="ECO:0000256" key="3">
    <source>
        <dbReference type="ARBA" id="ARBA00023004"/>
    </source>
</evidence>
<evidence type="ECO:0000256" key="4">
    <source>
        <dbReference type="ARBA" id="ARBA00023014"/>
    </source>
</evidence>
<sequence length="178" mass="20140">MLSMANFGKSIVSCLSSLESTHLQALKLATRGLRYNYFKLHCPKLKNRIVTSPMRRFQTAPLLHNDKITINIVDRNRKTHTVQANVDDTILDVVIDNQLDFESYGVCEGTVACSTCHVIFNQEVYDTLEEPLMDEMDMLDLACGLTETSRLGCQVHITKEMEGMTVKLPEEITDARDL</sequence>
<comment type="cofactor">
    <cofactor evidence="5">
        <name>[2Fe-2S] cluster</name>
        <dbReference type="ChEBI" id="CHEBI:190135"/>
    </cofactor>
</comment>
<keyword evidence="1" id="KW-0001">2Fe-2S</keyword>
<dbReference type="PROSITE" id="PS00814">
    <property type="entry name" value="ADX"/>
    <property type="match status" value="1"/>
</dbReference>
<dbReference type="InterPro" id="IPR018298">
    <property type="entry name" value="Adrenodoxin_Fe-S_BS"/>
</dbReference>
<evidence type="ECO:0000256" key="5">
    <source>
        <dbReference type="ARBA" id="ARBA00034078"/>
    </source>
</evidence>